<reference evidence="1" key="1">
    <citation type="submission" date="2020-11" db="EMBL/GenBank/DDBJ databases">
        <authorList>
            <person name="Davenport K.M."/>
            <person name="Bickhart D.M."/>
            <person name="Smith T.P.L."/>
            <person name="Murdoch B.M."/>
            <person name="Rosen B.D."/>
        </authorList>
    </citation>
    <scope>NUCLEOTIDE SEQUENCE [LARGE SCALE GENOMIC DNA]</scope>
    <source>
        <strain evidence="1">OAR_USU_Benz2616</strain>
    </source>
</reference>
<accession>A0AC11E9X0</accession>
<dbReference type="Ensembl" id="ENSOART00020053856.1">
    <property type="protein sequence ID" value="ENSOARP00020054919.1"/>
    <property type="gene ID" value="ENSOARG00020038135.1"/>
</dbReference>
<name>A0AC11E9X0_SHEEP</name>
<reference evidence="1" key="3">
    <citation type="submission" date="2025-09" db="UniProtKB">
        <authorList>
            <consortium name="Ensembl"/>
        </authorList>
    </citation>
    <scope>IDENTIFICATION</scope>
</reference>
<organism evidence="1">
    <name type="scientific">Ovis aries</name>
    <name type="common">Sheep</name>
    <dbReference type="NCBI Taxonomy" id="9940"/>
    <lineage>
        <taxon>Eukaryota</taxon>
        <taxon>Metazoa</taxon>
        <taxon>Chordata</taxon>
        <taxon>Craniata</taxon>
        <taxon>Vertebrata</taxon>
        <taxon>Euteleostomi</taxon>
        <taxon>Mammalia</taxon>
        <taxon>Eutheria</taxon>
        <taxon>Laurasiatheria</taxon>
        <taxon>Artiodactyla</taxon>
        <taxon>Ruminantia</taxon>
        <taxon>Pecora</taxon>
        <taxon>Bovidae</taxon>
        <taxon>Caprinae</taxon>
        <taxon>Ovis</taxon>
    </lineage>
</organism>
<protein>
    <submittedName>
        <fullName evidence="1">Uncharacterized protein</fullName>
    </submittedName>
</protein>
<reference evidence="1" key="2">
    <citation type="submission" date="2025-08" db="UniProtKB">
        <authorList>
            <consortium name="Ensembl"/>
        </authorList>
    </citation>
    <scope>IDENTIFICATION</scope>
</reference>
<sequence>MRWPKYWSFSFSISPSNGHPGLISFRMDWLDLLAVQGTLKSLFQHHSSKASILRHSAFFTIQLSHPYMTTGKTIALTRWTFVGKAMSLLLNMLSRLVITFLPRSKCLLISWLQSPSAVILEPPKIKSDTVSTVSPSNSHEVIGPDAMILVF</sequence>
<evidence type="ECO:0000313" key="1">
    <source>
        <dbReference type="Ensembl" id="ENSOARP00020054919.1"/>
    </source>
</evidence>
<proteinExistence type="predicted"/>